<feature type="domain" description="Pectinesterase inhibitor" evidence="3">
    <location>
        <begin position="27"/>
        <end position="171"/>
    </location>
</feature>
<dbReference type="InterPro" id="IPR006501">
    <property type="entry name" value="Pectinesterase_inhib_dom"/>
</dbReference>
<dbReference type="Proteomes" id="UP001152484">
    <property type="component" value="Unassembled WGS sequence"/>
</dbReference>
<sequence>MNNNSMVYSFLCLAAFLLSSVTALATPPFQFIRASCDSTTPYPKLCYTSLSPYAAAIGADPHILVRAALSAALKSGRSTSAAADKAAPSLPHQLRDCVPGLHRAVHRMKRSLGEIKKKKKKIRHVEALIRGAVKEYDACNDAFQELGLNGSTTISPQISLAPNLTLNALAFTAHFYAKVKCGEGRKKIEFLRASCDGMYNIYPDLCYATLLSYACANEPDRERLAKKGVSILRRSTESAARALRKIGGRDAYNMSTLVGVFLHLSNFSLQNIDTALKYWEKLHLLKGSDLSYQLLLIESLLDGVDTDYTWMSFELDNQGKERYRNKVDIALTKVIHEFDPYARIALNLFYKFESQVSS</sequence>
<accession>A0A9P1E0G9</accession>
<dbReference type="Pfam" id="PF04043">
    <property type="entry name" value="PMEI"/>
    <property type="match status" value="1"/>
</dbReference>
<dbReference type="PANTHER" id="PTHR31080">
    <property type="entry name" value="PECTINESTERASE INHIBITOR-LIKE"/>
    <property type="match status" value="1"/>
</dbReference>
<dbReference type="InterPro" id="IPR051955">
    <property type="entry name" value="PME_Inhibitor"/>
</dbReference>
<feature type="signal peptide" evidence="2">
    <location>
        <begin position="1"/>
        <end position="25"/>
    </location>
</feature>
<dbReference type="SUPFAM" id="SSF101148">
    <property type="entry name" value="Plant invertase/pectin methylesterase inhibitor"/>
    <property type="match status" value="1"/>
</dbReference>
<evidence type="ECO:0000313" key="5">
    <source>
        <dbReference type="Proteomes" id="UP001152484"/>
    </source>
</evidence>
<keyword evidence="1 2" id="KW-0732">Signal</keyword>
<evidence type="ECO:0000313" key="4">
    <source>
        <dbReference type="EMBL" id="CAH9069751.1"/>
    </source>
</evidence>
<feature type="chain" id="PRO_5040308035" description="Pectinesterase inhibitor domain-containing protein" evidence="2">
    <location>
        <begin position="26"/>
        <end position="358"/>
    </location>
</feature>
<dbReference type="GO" id="GO:0004857">
    <property type="term" value="F:enzyme inhibitor activity"/>
    <property type="evidence" value="ECO:0007669"/>
    <property type="project" value="InterPro"/>
</dbReference>
<evidence type="ECO:0000256" key="1">
    <source>
        <dbReference type="ARBA" id="ARBA00022729"/>
    </source>
</evidence>
<name>A0A9P1E0G9_CUSEU</name>
<dbReference type="NCBIfam" id="TIGR01614">
    <property type="entry name" value="PME_inhib"/>
    <property type="match status" value="1"/>
</dbReference>
<dbReference type="InterPro" id="IPR035513">
    <property type="entry name" value="Invertase/methylesterase_inhib"/>
</dbReference>
<evidence type="ECO:0000256" key="2">
    <source>
        <dbReference type="SAM" id="SignalP"/>
    </source>
</evidence>
<keyword evidence="5" id="KW-1185">Reference proteome</keyword>
<gene>
    <name evidence="4" type="ORF">CEURO_LOCUS3355</name>
</gene>
<protein>
    <recommendedName>
        <fullName evidence="3">Pectinesterase inhibitor domain-containing protein</fullName>
    </recommendedName>
</protein>
<dbReference type="AlphaFoldDB" id="A0A9P1E0G9"/>
<dbReference type="EMBL" id="CAMAPE010000005">
    <property type="protein sequence ID" value="CAH9069751.1"/>
    <property type="molecule type" value="Genomic_DNA"/>
</dbReference>
<evidence type="ECO:0000259" key="3">
    <source>
        <dbReference type="SMART" id="SM00856"/>
    </source>
</evidence>
<dbReference type="Gene3D" id="1.20.140.40">
    <property type="entry name" value="Invertase/pectin methylesterase inhibitor family protein"/>
    <property type="match status" value="1"/>
</dbReference>
<dbReference type="SMART" id="SM00856">
    <property type="entry name" value="PMEI"/>
    <property type="match status" value="1"/>
</dbReference>
<proteinExistence type="predicted"/>
<dbReference type="OrthoDB" id="1104414at2759"/>
<dbReference type="CDD" id="cd15798">
    <property type="entry name" value="PMEI-like_3"/>
    <property type="match status" value="1"/>
</dbReference>
<dbReference type="PANTHER" id="PTHR31080:SF296">
    <property type="entry name" value="OS05G0360900 PROTEIN"/>
    <property type="match status" value="1"/>
</dbReference>
<comment type="caution">
    <text evidence="4">The sequence shown here is derived from an EMBL/GenBank/DDBJ whole genome shotgun (WGS) entry which is preliminary data.</text>
</comment>
<organism evidence="4 5">
    <name type="scientific">Cuscuta europaea</name>
    <name type="common">European dodder</name>
    <dbReference type="NCBI Taxonomy" id="41803"/>
    <lineage>
        <taxon>Eukaryota</taxon>
        <taxon>Viridiplantae</taxon>
        <taxon>Streptophyta</taxon>
        <taxon>Embryophyta</taxon>
        <taxon>Tracheophyta</taxon>
        <taxon>Spermatophyta</taxon>
        <taxon>Magnoliopsida</taxon>
        <taxon>eudicotyledons</taxon>
        <taxon>Gunneridae</taxon>
        <taxon>Pentapetalae</taxon>
        <taxon>asterids</taxon>
        <taxon>lamiids</taxon>
        <taxon>Solanales</taxon>
        <taxon>Convolvulaceae</taxon>
        <taxon>Cuscuteae</taxon>
        <taxon>Cuscuta</taxon>
        <taxon>Cuscuta subgen. Cuscuta</taxon>
    </lineage>
</organism>
<reference evidence="4" key="1">
    <citation type="submission" date="2022-07" db="EMBL/GenBank/DDBJ databases">
        <authorList>
            <person name="Macas J."/>
            <person name="Novak P."/>
            <person name="Neumann P."/>
        </authorList>
    </citation>
    <scope>NUCLEOTIDE SEQUENCE</scope>
</reference>